<dbReference type="OrthoDB" id="535945at2759"/>
<dbReference type="GO" id="GO:0005886">
    <property type="term" value="C:plasma membrane"/>
    <property type="evidence" value="ECO:0007669"/>
    <property type="project" value="TreeGrafter"/>
</dbReference>
<dbReference type="InterPro" id="IPR000719">
    <property type="entry name" value="Prot_kinase_dom"/>
</dbReference>
<dbReference type="Gene3D" id="3.30.200.20">
    <property type="entry name" value="Phosphorylase Kinase, domain 1"/>
    <property type="match status" value="1"/>
</dbReference>
<keyword evidence="7 13" id="KW-0472">Membrane</keyword>
<keyword evidence="5" id="KW-0418">Kinase</keyword>
<comment type="catalytic activity">
    <reaction evidence="10">
        <text>L-tyrosyl-[protein] + ATP = O-phospho-L-tyrosyl-[protein] + ADP + H(+)</text>
        <dbReference type="Rhea" id="RHEA:10596"/>
        <dbReference type="Rhea" id="RHEA-COMP:10136"/>
        <dbReference type="Rhea" id="RHEA-COMP:20101"/>
        <dbReference type="ChEBI" id="CHEBI:15378"/>
        <dbReference type="ChEBI" id="CHEBI:30616"/>
        <dbReference type="ChEBI" id="CHEBI:46858"/>
        <dbReference type="ChEBI" id="CHEBI:61978"/>
        <dbReference type="ChEBI" id="CHEBI:456216"/>
        <dbReference type="EC" id="2.7.10.1"/>
    </reaction>
</comment>
<dbReference type="GO" id="GO:0004714">
    <property type="term" value="F:transmembrane receptor protein tyrosine kinase activity"/>
    <property type="evidence" value="ECO:0007669"/>
    <property type="project" value="UniProtKB-EC"/>
</dbReference>
<dbReference type="FunFam" id="1.10.510.10:FF:002448">
    <property type="match status" value="1"/>
</dbReference>
<feature type="domain" description="Protein kinase" evidence="14">
    <location>
        <begin position="374"/>
        <end position="648"/>
    </location>
</feature>
<keyword evidence="4 13" id="KW-0812">Transmembrane</keyword>
<dbReference type="PROSITE" id="PS00107">
    <property type="entry name" value="PROTEIN_KINASE_ATP"/>
    <property type="match status" value="1"/>
</dbReference>
<evidence type="ECO:0000256" key="13">
    <source>
        <dbReference type="SAM" id="Phobius"/>
    </source>
</evidence>
<evidence type="ECO:0000256" key="2">
    <source>
        <dbReference type="ARBA" id="ARBA00011902"/>
    </source>
</evidence>
<dbReference type="GO" id="GO:0043235">
    <property type="term" value="C:receptor complex"/>
    <property type="evidence" value="ECO:0007669"/>
    <property type="project" value="TreeGrafter"/>
</dbReference>
<dbReference type="InterPro" id="IPR011009">
    <property type="entry name" value="Kinase-like_dom_sf"/>
</dbReference>
<dbReference type="Gene3D" id="2.60.40.10">
    <property type="entry name" value="Immunoglobulins"/>
    <property type="match status" value="1"/>
</dbReference>
<keyword evidence="3" id="KW-0808">Transferase</keyword>
<comment type="subcellular location">
    <subcellularLocation>
        <location evidence="1">Membrane</location>
        <topology evidence="1">Single-pass membrane protein</topology>
    </subcellularLocation>
</comment>
<keyword evidence="16" id="KW-1185">Reference proteome</keyword>
<dbReference type="PRINTS" id="PR00109">
    <property type="entry name" value="TYRKINASE"/>
</dbReference>
<evidence type="ECO:0000313" key="16">
    <source>
        <dbReference type="Proteomes" id="UP000887568"/>
    </source>
</evidence>
<dbReference type="GeneID" id="119740610"/>
<dbReference type="InterPro" id="IPR008266">
    <property type="entry name" value="Tyr_kinase_AS"/>
</dbReference>
<evidence type="ECO:0000256" key="4">
    <source>
        <dbReference type="ARBA" id="ARBA00022692"/>
    </source>
</evidence>
<organism evidence="15 16">
    <name type="scientific">Patiria miniata</name>
    <name type="common">Bat star</name>
    <name type="synonym">Asterina miniata</name>
    <dbReference type="NCBI Taxonomy" id="46514"/>
    <lineage>
        <taxon>Eukaryota</taxon>
        <taxon>Metazoa</taxon>
        <taxon>Echinodermata</taxon>
        <taxon>Eleutherozoa</taxon>
        <taxon>Asterozoa</taxon>
        <taxon>Asteroidea</taxon>
        <taxon>Valvatacea</taxon>
        <taxon>Valvatida</taxon>
        <taxon>Asterinidae</taxon>
        <taxon>Patiria</taxon>
    </lineage>
</organism>
<dbReference type="SUPFAM" id="SSF49265">
    <property type="entry name" value="Fibronectin type III"/>
    <property type="match status" value="1"/>
</dbReference>
<dbReference type="InterPro" id="IPR013783">
    <property type="entry name" value="Ig-like_fold"/>
</dbReference>
<dbReference type="GO" id="GO:0005524">
    <property type="term" value="F:ATP binding"/>
    <property type="evidence" value="ECO:0007669"/>
    <property type="project" value="UniProtKB-UniRule"/>
</dbReference>
<dbReference type="GO" id="GO:0007169">
    <property type="term" value="P:cell surface receptor protein tyrosine kinase signaling pathway"/>
    <property type="evidence" value="ECO:0007669"/>
    <property type="project" value="TreeGrafter"/>
</dbReference>
<feature type="binding site" evidence="11">
    <location>
        <position position="409"/>
    </location>
    <ligand>
        <name>ATP</name>
        <dbReference type="ChEBI" id="CHEBI:30616"/>
    </ligand>
</feature>
<dbReference type="Pfam" id="PF07714">
    <property type="entry name" value="PK_Tyr_Ser-Thr"/>
    <property type="match status" value="1"/>
</dbReference>
<dbReference type="Gene3D" id="1.10.510.10">
    <property type="entry name" value="Transferase(Phosphotransferase) domain 1"/>
    <property type="match status" value="1"/>
</dbReference>
<reference evidence="15" key="1">
    <citation type="submission" date="2022-11" db="UniProtKB">
        <authorList>
            <consortium name="EnsemblMetazoa"/>
        </authorList>
    </citation>
    <scope>IDENTIFICATION</scope>
</reference>
<evidence type="ECO:0000259" key="14">
    <source>
        <dbReference type="PROSITE" id="PS50011"/>
    </source>
</evidence>
<evidence type="ECO:0000256" key="11">
    <source>
        <dbReference type="PROSITE-ProRule" id="PRU10141"/>
    </source>
</evidence>
<evidence type="ECO:0000256" key="5">
    <source>
        <dbReference type="ARBA" id="ARBA00022777"/>
    </source>
</evidence>
<evidence type="ECO:0000313" key="15">
    <source>
        <dbReference type="EnsemblMetazoa" id="XP_038071902.1"/>
    </source>
</evidence>
<keyword evidence="9" id="KW-0325">Glycoprotein</keyword>
<evidence type="ECO:0000256" key="12">
    <source>
        <dbReference type="SAM" id="MobiDB-lite"/>
    </source>
</evidence>
<dbReference type="PANTHER" id="PTHR24416:SF620">
    <property type="entry name" value="TYROSINE-PROTEIN KINASE RECEPTOR TORSO"/>
    <property type="match status" value="1"/>
</dbReference>
<dbReference type="InterPro" id="IPR050122">
    <property type="entry name" value="RTK"/>
</dbReference>
<feature type="compositionally biased region" description="Polar residues" evidence="12">
    <location>
        <begin position="686"/>
        <end position="695"/>
    </location>
</feature>
<evidence type="ECO:0000256" key="1">
    <source>
        <dbReference type="ARBA" id="ARBA00004167"/>
    </source>
</evidence>
<dbReference type="InterPro" id="IPR036116">
    <property type="entry name" value="FN3_sf"/>
</dbReference>
<dbReference type="EC" id="2.7.10.1" evidence="2"/>
<name>A0A914B8Z8_PATMI</name>
<protein>
    <recommendedName>
        <fullName evidence="2">receptor protein-tyrosine kinase</fullName>
        <ecNumber evidence="2">2.7.10.1</ecNumber>
    </recommendedName>
</protein>
<dbReference type="InterPro" id="IPR001245">
    <property type="entry name" value="Ser-Thr/Tyr_kinase_cat_dom"/>
</dbReference>
<feature type="compositionally biased region" description="Basic and acidic residues" evidence="12">
    <location>
        <begin position="667"/>
        <end position="685"/>
    </location>
</feature>
<evidence type="ECO:0000256" key="3">
    <source>
        <dbReference type="ARBA" id="ARBA00022679"/>
    </source>
</evidence>
<keyword evidence="11" id="KW-0067">ATP-binding</keyword>
<feature type="transmembrane region" description="Helical" evidence="13">
    <location>
        <begin position="297"/>
        <end position="321"/>
    </location>
</feature>
<evidence type="ECO:0000256" key="10">
    <source>
        <dbReference type="ARBA" id="ARBA00051243"/>
    </source>
</evidence>
<dbReference type="PANTHER" id="PTHR24416">
    <property type="entry name" value="TYROSINE-PROTEIN KINASE RECEPTOR"/>
    <property type="match status" value="1"/>
</dbReference>
<feature type="region of interest" description="Disordered" evidence="12">
    <location>
        <begin position="665"/>
        <end position="695"/>
    </location>
</feature>
<evidence type="ECO:0000256" key="9">
    <source>
        <dbReference type="ARBA" id="ARBA00023180"/>
    </source>
</evidence>
<keyword evidence="8" id="KW-0675">Receptor</keyword>
<dbReference type="InterPro" id="IPR017441">
    <property type="entry name" value="Protein_kinase_ATP_BS"/>
</dbReference>
<dbReference type="AlphaFoldDB" id="A0A914B8Z8"/>
<dbReference type="RefSeq" id="XP_038071902.1">
    <property type="nucleotide sequence ID" value="XM_038215974.1"/>
</dbReference>
<evidence type="ECO:0000256" key="7">
    <source>
        <dbReference type="ARBA" id="ARBA00023136"/>
    </source>
</evidence>
<dbReference type="PROSITE" id="PS50011">
    <property type="entry name" value="PROTEIN_KINASE_DOM"/>
    <property type="match status" value="1"/>
</dbReference>
<dbReference type="SUPFAM" id="SSF56112">
    <property type="entry name" value="Protein kinase-like (PK-like)"/>
    <property type="match status" value="1"/>
</dbReference>
<proteinExistence type="predicted"/>
<dbReference type="EnsemblMetazoa" id="XM_038215974.1">
    <property type="protein sequence ID" value="XP_038071902.1"/>
    <property type="gene ID" value="LOC119740610"/>
</dbReference>
<dbReference type="PROSITE" id="PS00109">
    <property type="entry name" value="PROTEIN_KINASE_TYR"/>
    <property type="match status" value="1"/>
</dbReference>
<sequence length="757" mass="85541">MPNLAWTFRRCVLNSDDPFNRPVWWHPSCCDEQTVKRSSITPTFIVRTVGPDQWELDVNVSWARPDRLMNFDAYAVQLDYTKTAYVAYSCVEYQNSDFSFTELEWILFGNVPFGSTPYFIIYTANRTAELINRGSTDRELHLADCYESTENVSFCRTQDVEVAGRPIGLKVDSLIGTWRLGGVTLTASVTVSWNPPAQINGEMTGFEVVWSVNGSRLVPSTTIDVPMNLSEYSDPLSLSFNHSFIVDDVENESNLKIEVAAKVNQSDEVLVGNAAVLSITVGPDNFTVPTAGPPTNIVLYVVVGAAALSSCIVVLAITCCICRRKRRPRQDDKPIIQFKRRHMESNYVVEPRVQSKVDECFAEAECDRNVLTEISTIALIGKGSFGVVYKGFAYGTVNGKPDYYPVAIKGLKENAAADMKQSFLEEIRLMIDIGRHPNILSVLGCCTIDEPYLLITEFMKYGDLLHFLWKTREIKMAEVDPMYCLTELNQLQIARQVTCGMEYLSQTRYYHGDLAARNVLVGDNLIVKVSDFGLSDDTYEMGYKRMDESKKRAVKWVSLETNTTNRCSIKSDVWSFGVVLYEIFTRGDAPYQGLSNQEVVEKLKSGYRMGQPDDCPSDVYAMMRECWHENPSKRPSFTHLYKSLDKMMLRHSDYLSFEESASSLNEPQDKVINTDRTQKHAKDTQHGNFESSEFSGKSDELELWLHLKGPLPDGDRTIEFVPQAGEDSIQSDTPTKGKADVKFRSFKRDRDCDVLTA</sequence>
<feature type="region of interest" description="Disordered" evidence="12">
    <location>
        <begin position="721"/>
        <end position="740"/>
    </location>
</feature>
<dbReference type="Proteomes" id="UP000887568">
    <property type="component" value="Unplaced"/>
</dbReference>
<dbReference type="OMA" id="WHENPSK"/>
<dbReference type="CDD" id="cd00192">
    <property type="entry name" value="PTKc"/>
    <property type="match status" value="1"/>
</dbReference>
<evidence type="ECO:0000256" key="6">
    <source>
        <dbReference type="ARBA" id="ARBA00022989"/>
    </source>
</evidence>
<evidence type="ECO:0000256" key="8">
    <source>
        <dbReference type="ARBA" id="ARBA00023170"/>
    </source>
</evidence>
<accession>A0A914B8Z8</accession>
<keyword evidence="6 13" id="KW-1133">Transmembrane helix</keyword>
<keyword evidence="11" id="KW-0547">Nucleotide-binding</keyword>